<dbReference type="SUPFAM" id="SSF46626">
    <property type="entry name" value="Cytochrome c"/>
    <property type="match status" value="1"/>
</dbReference>
<dbReference type="AlphaFoldDB" id="A0A6M4GXD1"/>
<organism evidence="9 10">
    <name type="scientific">Usitatibacter rugosus</name>
    <dbReference type="NCBI Taxonomy" id="2732067"/>
    <lineage>
        <taxon>Bacteria</taxon>
        <taxon>Pseudomonadati</taxon>
        <taxon>Pseudomonadota</taxon>
        <taxon>Betaproteobacteria</taxon>
        <taxon>Nitrosomonadales</taxon>
        <taxon>Usitatibacteraceae</taxon>
        <taxon>Usitatibacter</taxon>
    </lineage>
</organism>
<name>A0A6M4GXD1_9PROT</name>
<dbReference type="InterPro" id="IPR050597">
    <property type="entry name" value="Cytochrome_c_Oxidase_Subunit"/>
</dbReference>
<dbReference type="GO" id="GO:0020037">
    <property type="term" value="F:heme binding"/>
    <property type="evidence" value="ECO:0007669"/>
    <property type="project" value="InterPro"/>
</dbReference>
<feature type="domain" description="Cytochrome c" evidence="8">
    <location>
        <begin position="23"/>
        <end position="105"/>
    </location>
</feature>
<dbReference type="EMBL" id="CP053069">
    <property type="protein sequence ID" value="QJR11645.1"/>
    <property type="molecule type" value="Genomic_DNA"/>
</dbReference>
<keyword evidence="5 6" id="KW-0408">Iron</keyword>
<evidence type="ECO:0000256" key="5">
    <source>
        <dbReference type="ARBA" id="ARBA00023004"/>
    </source>
</evidence>
<dbReference type="KEGG" id="uru:DSM104443_02724"/>
<dbReference type="RefSeq" id="WP_171093158.1">
    <property type="nucleotide sequence ID" value="NZ_CP053069.1"/>
</dbReference>
<dbReference type="PROSITE" id="PS51007">
    <property type="entry name" value="CYTC"/>
    <property type="match status" value="1"/>
</dbReference>
<dbReference type="Gene3D" id="1.10.760.10">
    <property type="entry name" value="Cytochrome c-like domain"/>
    <property type="match status" value="1"/>
</dbReference>
<evidence type="ECO:0000313" key="10">
    <source>
        <dbReference type="Proteomes" id="UP000501534"/>
    </source>
</evidence>
<evidence type="ECO:0000256" key="6">
    <source>
        <dbReference type="PROSITE-ProRule" id="PRU00433"/>
    </source>
</evidence>
<sequence>MTSIRILFAATAAVFAVSAQAAGDAASGAKKNFQCQGCHGIPGWKTAFPEVYPVPKLGGQHAQYIATALKAYKSGERDHATMRAVAADLSDQDIDDLAAYYGAVAKPVTAEKK</sequence>
<evidence type="ECO:0000256" key="3">
    <source>
        <dbReference type="ARBA" id="ARBA00022723"/>
    </source>
</evidence>
<evidence type="ECO:0000256" key="2">
    <source>
        <dbReference type="ARBA" id="ARBA00022617"/>
    </source>
</evidence>
<feature type="signal peptide" evidence="7">
    <location>
        <begin position="1"/>
        <end position="21"/>
    </location>
</feature>
<protein>
    <recommendedName>
        <fullName evidence="8">Cytochrome c domain-containing protein</fullName>
    </recommendedName>
</protein>
<dbReference type="PANTHER" id="PTHR33751">
    <property type="entry name" value="CBB3-TYPE CYTOCHROME C OXIDASE SUBUNIT FIXP"/>
    <property type="match status" value="1"/>
</dbReference>
<keyword evidence="3 6" id="KW-0479">Metal-binding</keyword>
<accession>A0A6M4GXD1</accession>
<dbReference type="Proteomes" id="UP000501534">
    <property type="component" value="Chromosome"/>
</dbReference>
<evidence type="ECO:0000256" key="7">
    <source>
        <dbReference type="SAM" id="SignalP"/>
    </source>
</evidence>
<keyword evidence="4" id="KW-0249">Electron transport</keyword>
<evidence type="ECO:0000313" key="9">
    <source>
        <dbReference type="EMBL" id="QJR11645.1"/>
    </source>
</evidence>
<evidence type="ECO:0000256" key="4">
    <source>
        <dbReference type="ARBA" id="ARBA00022982"/>
    </source>
</evidence>
<keyword evidence="2 6" id="KW-0349">Heme</keyword>
<dbReference type="GO" id="GO:0009055">
    <property type="term" value="F:electron transfer activity"/>
    <property type="evidence" value="ECO:0007669"/>
    <property type="project" value="InterPro"/>
</dbReference>
<gene>
    <name evidence="9" type="ORF">DSM104443_02724</name>
</gene>
<keyword evidence="10" id="KW-1185">Reference proteome</keyword>
<feature type="chain" id="PRO_5026930397" description="Cytochrome c domain-containing protein" evidence="7">
    <location>
        <begin position="22"/>
        <end position="113"/>
    </location>
</feature>
<evidence type="ECO:0000256" key="1">
    <source>
        <dbReference type="ARBA" id="ARBA00022448"/>
    </source>
</evidence>
<dbReference type="Pfam" id="PF00034">
    <property type="entry name" value="Cytochrom_C"/>
    <property type="match status" value="1"/>
</dbReference>
<reference evidence="9 10" key="1">
    <citation type="submission" date="2020-04" db="EMBL/GenBank/DDBJ databases">
        <title>Usitatibacter rugosus gen. nov., sp. nov. and Usitatibacter palustris sp. nov., novel members of Usitatibacteraceae fam. nov. within the order Nitrosomonadales isolated from soil.</title>
        <authorList>
            <person name="Huber K.J."/>
            <person name="Neumann-Schaal M."/>
            <person name="Geppert A."/>
            <person name="Luckner M."/>
            <person name="Wanner G."/>
            <person name="Overmann J."/>
        </authorList>
    </citation>
    <scope>NUCLEOTIDE SEQUENCE [LARGE SCALE GENOMIC DNA]</scope>
    <source>
        <strain evidence="9 10">0125_3</strain>
    </source>
</reference>
<dbReference type="InterPro" id="IPR009056">
    <property type="entry name" value="Cyt_c-like_dom"/>
</dbReference>
<evidence type="ECO:0000259" key="8">
    <source>
        <dbReference type="PROSITE" id="PS51007"/>
    </source>
</evidence>
<keyword evidence="7" id="KW-0732">Signal</keyword>
<dbReference type="InterPro" id="IPR036909">
    <property type="entry name" value="Cyt_c-like_dom_sf"/>
</dbReference>
<dbReference type="PANTHER" id="PTHR33751:SF9">
    <property type="entry name" value="CYTOCHROME C4"/>
    <property type="match status" value="1"/>
</dbReference>
<dbReference type="GO" id="GO:0046872">
    <property type="term" value="F:metal ion binding"/>
    <property type="evidence" value="ECO:0007669"/>
    <property type="project" value="UniProtKB-KW"/>
</dbReference>
<keyword evidence="1" id="KW-0813">Transport</keyword>
<proteinExistence type="predicted"/>